<dbReference type="GeneID" id="76205814"/>
<feature type="domain" description="Bacterial type II secretion system protein E" evidence="2">
    <location>
        <begin position="267"/>
        <end position="444"/>
    </location>
</feature>
<dbReference type="RefSeq" id="WP_188603619.1">
    <property type="nucleotide sequence ID" value="NZ_AP026830.1"/>
</dbReference>
<comment type="similarity">
    <text evidence="1">Belongs to the GSP E family.</text>
</comment>
<name>A0ABM8BJN8_9CREN</name>
<dbReference type="PANTHER" id="PTHR30486">
    <property type="entry name" value="TWITCHING MOTILITY PROTEIN PILT"/>
    <property type="match status" value="1"/>
</dbReference>
<dbReference type="InterPro" id="IPR050921">
    <property type="entry name" value="T4SS_GSP_E_ATPase"/>
</dbReference>
<protein>
    <recommendedName>
        <fullName evidence="2">Bacterial type II secretion system protein E domain-containing protein</fullName>
    </recommendedName>
</protein>
<dbReference type="Pfam" id="PF00437">
    <property type="entry name" value="T2SSE"/>
    <property type="match status" value="1"/>
</dbReference>
<dbReference type="InterPro" id="IPR001482">
    <property type="entry name" value="T2SS/T4SS_dom"/>
</dbReference>
<dbReference type="EMBL" id="AP026830">
    <property type="protein sequence ID" value="BDR91170.1"/>
    <property type="molecule type" value="Genomic_DNA"/>
</dbReference>
<dbReference type="Gene3D" id="3.40.50.300">
    <property type="entry name" value="P-loop containing nucleotide triphosphate hydrolases"/>
    <property type="match status" value="1"/>
</dbReference>
<organism evidence="3 4">
    <name type="scientific">Vulcanisaeta souniana JCM 11219</name>
    <dbReference type="NCBI Taxonomy" id="1293586"/>
    <lineage>
        <taxon>Archaea</taxon>
        <taxon>Thermoproteota</taxon>
        <taxon>Thermoprotei</taxon>
        <taxon>Thermoproteales</taxon>
        <taxon>Thermoproteaceae</taxon>
        <taxon>Vulcanisaeta</taxon>
    </lineage>
</organism>
<dbReference type="PANTHER" id="PTHR30486:SF6">
    <property type="entry name" value="TYPE IV PILUS RETRACTATION ATPASE PILT"/>
    <property type="match status" value="1"/>
</dbReference>
<proteinExistence type="inferred from homology"/>
<sequence>MLAPLKSSRYRNTTLARLIIAHQVLNCLGCPSINKCNFTRVLSNTAIAGRVDADILETLNNCGSLDLGSLLHTTRKLGSRYFIYRLLNALTKGRINDSMKVVMLKEGFIIGMNDFSLIVDRNLAMTNDSAIFLSRLVNDNDDCLLELIRIDNEYLNYLIELTRRVVPSGDYSLSSLLGSRERFLSRFIINDSLRASLLLASIGLGDLAPIILNANVEDIFITQDSMYINHSKYGICRVLNADPQVIARQFLRIANISGIRISTDNPSGKFSIIINGKRLRVTVDRWPLVEGVSVHVRLHKKPFTISDLVVAGSVNAVEAGRLVMAVRSGYNILIMGPPSSGKTTLLNALDMALPLNLRRIYIDETDESLELPTPSVKVKSLIGKTEEVLKSLHRGYGILIIGELREREHFEALIHGFNAGLQVMATTHAESIESLVTRLRAFLLSDLIDLSKFVLVTMERVRSTRRVKSIIYPQSFNPDQGKIDVITNIITKMRHYGNSYVNYSIQLNNALGNLGDPE</sequence>
<evidence type="ECO:0000256" key="1">
    <source>
        <dbReference type="ARBA" id="ARBA00006611"/>
    </source>
</evidence>
<dbReference type="InterPro" id="IPR027417">
    <property type="entry name" value="P-loop_NTPase"/>
</dbReference>
<dbReference type="Proteomes" id="UP001060771">
    <property type="component" value="Chromosome"/>
</dbReference>
<evidence type="ECO:0000259" key="2">
    <source>
        <dbReference type="Pfam" id="PF00437"/>
    </source>
</evidence>
<evidence type="ECO:0000313" key="3">
    <source>
        <dbReference type="EMBL" id="BDR91170.1"/>
    </source>
</evidence>
<dbReference type="SUPFAM" id="SSF52540">
    <property type="entry name" value="P-loop containing nucleoside triphosphate hydrolases"/>
    <property type="match status" value="1"/>
</dbReference>
<reference evidence="4" key="1">
    <citation type="submission" date="2022-09" db="EMBL/GenBank/DDBJ databases">
        <title>Complete genome sequence of Vulcanisaeta souniana.</title>
        <authorList>
            <person name="Kato S."/>
            <person name="Itoh T."/>
            <person name="Ohkuma M."/>
        </authorList>
    </citation>
    <scope>NUCLEOTIDE SEQUENCE [LARGE SCALE GENOMIC DNA]</scope>
    <source>
        <strain evidence="4">JCM 11219</strain>
    </source>
</reference>
<gene>
    <name evidence="3" type="ORF">Vsou_02630</name>
</gene>
<dbReference type="Gene3D" id="3.30.450.380">
    <property type="match status" value="1"/>
</dbReference>
<accession>A0ABM8BJN8</accession>
<evidence type="ECO:0000313" key="4">
    <source>
        <dbReference type="Proteomes" id="UP001060771"/>
    </source>
</evidence>
<keyword evidence="4" id="KW-1185">Reference proteome</keyword>